<dbReference type="EMBL" id="JANPWB010000011">
    <property type="protein sequence ID" value="KAJ1129449.1"/>
    <property type="molecule type" value="Genomic_DNA"/>
</dbReference>
<name>A0AAV7PNN6_PLEWA</name>
<sequence length="92" mass="10188">MEVQPFPLDGSVAQRVKPLGPGRRRGMEVKARPREAKGETLHRNLTTEDETRGQRSNTEEEKNGGGETNTEEEMGFGDGQQGAPKRTEHQGE</sequence>
<comment type="caution">
    <text evidence="2">The sequence shown here is derived from an EMBL/GenBank/DDBJ whole genome shotgun (WGS) entry which is preliminary data.</text>
</comment>
<evidence type="ECO:0000313" key="3">
    <source>
        <dbReference type="Proteomes" id="UP001066276"/>
    </source>
</evidence>
<feature type="region of interest" description="Disordered" evidence="1">
    <location>
        <begin position="1"/>
        <end position="92"/>
    </location>
</feature>
<organism evidence="2 3">
    <name type="scientific">Pleurodeles waltl</name>
    <name type="common">Iberian ribbed newt</name>
    <dbReference type="NCBI Taxonomy" id="8319"/>
    <lineage>
        <taxon>Eukaryota</taxon>
        <taxon>Metazoa</taxon>
        <taxon>Chordata</taxon>
        <taxon>Craniata</taxon>
        <taxon>Vertebrata</taxon>
        <taxon>Euteleostomi</taxon>
        <taxon>Amphibia</taxon>
        <taxon>Batrachia</taxon>
        <taxon>Caudata</taxon>
        <taxon>Salamandroidea</taxon>
        <taxon>Salamandridae</taxon>
        <taxon>Pleurodelinae</taxon>
        <taxon>Pleurodeles</taxon>
    </lineage>
</organism>
<proteinExistence type="predicted"/>
<dbReference type="AlphaFoldDB" id="A0AAV7PNN6"/>
<feature type="compositionally biased region" description="Basic and acidic residues" evidence="1">
    <location>
        <begin position="25"/>
        <end position="64"/>
    </location>
</feature>
<gene>
    <name evidence="2" type="ORF">NDU88_007818</name>
</gene>
<protein>
    <submittedName>
        <fullName evidence="2">Uncharacterized protein</fullName>
    </submittedName>
</protein>
<dbReference type="Proteomes" id="UP001066276">
    <property type="component" value="Chromosome 7"/>
</dbReference>
<keyword evidence="3" id="KW-1185">Reference proteome</keyword>
<accession>A0AAV7PNN6</accession>
<evidence type="ECO:0000313" key="2">
    <source>
        <dbReference type="EMBL" id="KAJ1129449.1"/>
    </source>
</evidence>
<evidence type="ECO:0000256" key="1">
    <source>
        <dbReference type="SAM" id="MobiDB-lite"/>
    </source>
</evidence>
<reference evidence="2" key="1">
    <citation type="journal article" date="2022" name="bioRxiv">
        <title>Sequencing and chromosome-scale assembly of the giantPleurodeles waltlgenome.</title>
        <authorList>
            <person name="Brown T."/>
            <person name="Elewa A."/>
            <person name="Iarovenko S."/>
            <person name="Subramanian E."/>
            <person name="Araus A.J."/>
            <person name="Petzold A."/>
            <person name="Susuki M."/>
            <person name="Suzuki K.-i.T."/>
            <person name="Hayashi T."/>
            <person name="Toyoda A."/>
            <person name="Oliveira C."/>
            <person name="Osipova E."/>
            <person name="Leigh N.D."/>
            <person name="Simon A."/>
            <person name="Yun M.H."/>
        </authorList>
    </citation>
    <scope>NUCLEOTIDE SEQUENCE</scope>
    <source>
        <strain evidence="2">20211129_DDA</strain>
        <tissue evidence="2">Liver</tissue>
    </source>
</reference>